<dbReference type="EMBL" id="RBIM01000001">
    <property type="protein sequence ID" value="RKR03720.1"/>
    <property type="molecule type" value="Genomic_DNA"/>
</dbReference>
<dbReference type="AlphaFoldDB" id="A0A495DM54"/>
<reference evidence="1 2" key="1">
    <citation type="submission" date="2018-10" db="EMBL/GenBank/DDBJ databases">
        <title>Genomic Encyclopedia of Type Strains, Phase IV (KMG-IV): sequencing the most valuable type-strain genomes for metagenomic binning, comparative biology and taxonomic classification.</title>
        <authorList>
            <person name="Goeker M."/>
        </authorList>
    </citation>
    <scope>NUCLEOTIDE SEQUENCE [LARGE SCALE GENOMIC DNA]</scope>
    <source>
        <strain evidence="1 2">DSM 4734</strain>
    </source>
</reference>
<dbReference type="Proteomes" id="UP000273675">
    <property type="component" value="Unassembled WGS sequence"/>
</dbReference>
<name>A0A495DM54_9PROT</name>
<sequence length="222" mass="24623">MRLGLLMIGLVTGLLLPTDAFAQSVEREAGPLPRFFPHRETYLELDADRRSHFQLAYIVSSQDGIPPDEIEMWYELDGTRISFRIDAQGRIQHLPDLETLEAEPAVWINQEGGGMSLSMQFEARLGDGPAYAADDLDLALGQANHAVRQAAGVAALFAPNFKTLVFVFDGPAPRARAIHEDGSSTDLTVQENRVLVRPRDRGMRDLVRIEFGEAPIRVLIDS</sequence>
<proteinExistence type="predicted"/>
<protein>
    <submittedName>
        <fullName evidence="1">Uncharacterized protein</fullName>
    </submittedName>
</protein>
<organism evidence="1 2">
    <name type="scientific">Maricaulis maris</name>
    <dbReference type="NCBI Taxonomy" id="74318"/>
    <lineage>
        <taxon>Bacteria</taxon>
        <taxon>Pseudomonadati</taxon>
        <taxon>Pseudomonadota</taxon>
        <taxon>Alphaproteobacteria</taxon>
        <taxon>Maricaulales</taxon>
        <taxon>Maricaulaceae</taxon>
        <taxon>Maricaulis</taxon>
    </lineage>
</organism>
<dbReference type="RefSeq" id="WP_121209661.1">
    <property type="nucleotide sequence ID" value="NZ_RBIM01000001.1"/>
</dbReference>
<dbReference type="OrthoDB" id="7629895at2"/>
<comment type="caution">
    <text evidence="1">The sequence shown here is derived from an EMBL/GenBank/DDBJ whole genome shotgun (WGS) entry which is preliminary data.</text>
</comment>
<evidence type="ECO:0000313" key="2">
    <source>
        <dbReference type="Proteomes" id="UP000273675"/>
    </source>
</evidence>
<accession>A0A495DM54</accession>
<gene>
    <name evidence="1" type="ORF">C7435_0158</name>
</gene>
<evidence type="ECO:0000313" key="1">
    <source>
        <dbReference type="EMBL" id="RKR03720.1"/>
    </source>
</evidence>